<dbReference type="GO" id="GO:0006264">
    <property type="term" value="P:mitochondrial DNA replication"/>
    <property type="evidence" value="ECO:0007669"/>
    <property type="project" value="TreeGrafter"/>
</dbReference>
<keyword evidence="1" id="KW-0269">Exonuclease</keyword>
<feature type="compositionally biased region" description="Basic and acidic residues" evidence="2">
    <location>
        <begin position="136"/>
        <end position="150"/>
    </location>
</feature>
<dbReference type="GeneID" id="106745975"/>
<dbReference type="GO" id="GO:0005739">
    <property type="term" value="C:mitochondrion"/>
    <property type="evidence" value="ECO:0007669"/>
    <property type="project" value="UniProtKB-SubCell"/>
</dbReference>
<dbReference type="RefSeq" id="XP_014477538.1">
    <property type="nucleotide sequence ID" value="XM_014622052.1"/>
</dbReference>
<feature type="region of interest" description="Disordered" evidence="2">
    <location>
        <begin position="99"/>
        <end position="167"/>
    </location>
</feature>
<feature type="active site" evidence="1">
    <location>
        <position position="386"/>
    </location>
</feature>
<dbReference type="GO" id="GO:0008297">
    <property type="term" value="F:single-stranded DNA exodeoxyribonuclease activity"/>
    <property type="evidence" value="ECO:0007669"/>
    <property type="project" value="UniProtKB-UniRule"/>
</dbReference>
<dbReference type="EC" id="3.1.-.-" evidence="1"/>
<keyword evidence="1" id="KW-0540">Nuclease</keyword>
<dbReference type="HAMAP" id="MF_03030">
    <property type="entry name" value="MGME1"/>
    <property type="match status" value="1"/>
</dbReference>
<keyword evidence="1" id="KW-0496">Mitochondrion</keyword>
<dbReference type="AlphaFoldDB" id="A0A6P3XHS0"/>
<protein>
    <recommendedName>
        <fullName evidence="1">Mitochondrial genome maintenance exonuclease 1</fullName>
        <ecNumber evidence="1">3.1.-.-</ecNumber>
    </recommendedName>
</protein>
<gene>
    <name evidence="4" type="primary">LOC106745975</name>
</gene>
<feature type="active site" evidence="1">
    <location>
        <position position="371"/>
    </location>
</feature>
<proteinExistence type="inferred from homology"/>
<comment type="similarity">
    <text evidence="1">Belongs to the MGME1 family.</text>
</comment>
<dbReference type="Proteomes" id="UP000515204">
    <property type="component" value="Unplaced"/>
</dbReference>
<evidence type="ECO:0000256" key="1">
    <source>
        <dbReference type="HAMAP-Rule" id="MF_03030"/>
    </source>
</evidence>
<evidence type="ECO:0000313" key="4">
    <source>
        <dbReference type="RefSeq" id="XP_014477538.1"/>
    </source>
</evidence>
<dbReference type="PANTHER" id="PTHR31340">
    <property type="entry name" value="MITOCHONDRIAL GENOME MAINTENANCE EXONUCLEASE 1"/>
    <property type="match status" value="1"/>
</dbReference>
<keyword evidence="1" id="KW-0378">Hydrolase</keyword>
<comment type="subcellular location">
    <subcellularLocation>
        <location evidence="1">Mitochondrion</location>
    </subcellularLocation>
</comment>
<feature type="active site" evidence="1">
    <location>
        <position position="384"/>
    </location>
</feature>
<name>A0A6P3XHS0_DINQU</name>
<organism evidence="3 4">
    <name type="scientific">Dinoponera quadriceps</name>
    <name type="common">South American ant</name>
    <dbReference type="NCBI Taxonomy" id="609295"/>
    <lineage>
        <taxon>Eukaryota</taxon>
        <taxon>Metazoa</taxon>
        <taxon>Ecdysozoa</taxon>
        <taxon>Arthropoda</taxon>
        <taxon>Hexapoda</taxon>
        <taxon>Insecta</taxon>
        <taxon>Pterygota</taxon>
        <taxon>Neoptera</taxon>
        <taxon>Endopterygota</taxon>
        <taxon>Hymenoptera</taxon>
        <taxon>Apocrita</taxon>
        <taxon>Aculeata</taxon>
        <taxon>Formicoidea</taxon>
        <taxon>Formicidae</taxon>
        <taxon>Ponerinae</taxon>
        <taxon>Ponerini</taxon>
        <taxon>Dinoponera</taxon>
    </lineage>
</organism>
<comment type="function">
    <text evidence="1">Metal-dependent single-stranded DNA (ssDNA) exonuclease involved in mitochondrial genome maintenance.</text>
</comment>
<sequence>MFVDYITLMFSRACDVIAKYTTNNIRIHTSIDKIMIMLRTCNCVLRAPSPDMSNVHRTFVRSYRSSKAERINKLMKEYKSVFGDLLETNKEKNTRLKLERKGKIPKQKRNNSDTEFSWVMKQSRNSVKRIVVSEKQQNKHEDKSRTDWTKSPENFSSVTVEDKRPANRNIEDTFHSESSHSTQKITPEITGQKTLIENNSHDSISSDSNATDIESSAAKRGVLEKFFDIVVKNIQSFSIMGNKREPSAELTEVLSISAKDDLKTIRFPSVTKILMHTMSPESKLALEVWRRRMIIILGQKGFDRYQRELLEDGSSLHACIARSLLGKEYEVSSRIEPVFKSVRSVLENVSEVKAIESHVAHTKLRYKGIVDCVASYRGENYVIDWKKSDKKKLDLKATYDAPIQVAAYIGAINASNLYPFAIKRGLVVIAYTCGDPATVHEVCDDTLQKYWMMWLQRLQQYHVETASNDDNTSNKTLM</sequence>
<dbReference type="KEGG" id="dqu:106745975"/>
<accession>A0A6P3XHS0</accession>
<evidence type="ECO:0000256" key="2">
    <source>
        <dbReference type="SAM" id="MobiDB-lite"/>
    </source>
</evidence>
<reference evidence="4" key="1">
    <citation type="submission" date="2025-08" db="UniProtKB">
        <authorList>
            <consortium name="RefSeq"/>
        </authorList>
    </citation>
    <scope>IDENTIFICATION</scope>
</reference>
<evidence type="ECO:0000313" key="3">
    <source>
        <dbReference type="Proteomes" id="UP000515204"/>
    </source>
</evidence>
<dbReference type="PANTHER" id="PTHR31340:SF3">
    <property type="entry name" value="MITOCHONDRIAL GENOME MAINTENANCE EXONUCLEASE 1"/>
    <property type="match status" value="1"/>
</dbReference>
<keyword evidence="3" id="KW-1185">Reference proteome</keyword>
<dbReference type="OrthoDB" id="5777131at2759"/>
<dbReference type="GO" id="GO:0043504">
    <property type="term" value="P:mitochondrial DNA repair"/>
    <property type="evidence" value="ECO:0007669"/>
    <property type="project" value="UniProtKB-UniRule"/>
</dbReference>